<comment type="function">
    <text evidence="7">Binds 5S rRNA, forms part of the central protuberance of the 50S subunit.</text>
</comment>
<dbReference type="CDD" id="cd00432">
    <property type="entry name" value="Ribosomal_L18_L5e"/>
    <property type="match status" value="1"/>
</dbReference>
<keyword evidence="5 7" id="KW-0687">Ribonucleoprotein</keyword>
<dbReference type="EMBL" id="LC269921">
    <property type="protein sequence ID" value="BBA18660.1"/>
    <property type="molecule type" value="Genomic_DNA"/>
</dbReference>
<dbReference type="RefSeq" id="YP_001936432.1">
    <property type="nucleotide sequence ID" value="NC_010772.1"/>
</dbReference>
<dbReference type="SUPFAM" id="SSF53137">
    <property type="entry name" value="Translational machinery components"/>
    <property type="match status" value="1"/>
</dbReference>
<evidence type="ECO:0000313" key="10">
    <source>
        <dbReference type="EMBL" id="BBA18383.1"/>
    </source>
</evidence>
<dbReference type="EMBL" id="LC269919">
    <property type="protein sequence ID" value="BBA18383.1"/>
    <property type="molecule type" value="Genomic_DNA"/>
</dbReference>
<evidence type="ECO:0000256" key="6">
    <source>
        <dbReference type="ARBA" id="ARBA00035303"/>
    </source>
</evidence>
<comment type="similarity">
    <text evidence="1 7">Belongs to the universal ribosomal protein uL18 family.</text>
</comment>
<dbReference type="InterPro" id="IPR004389">
    <property type="entry name" value="Ribosomal_uL18_bac-type"/>
</dbReference>
<dbReference type="AlphaFoldDB" id="B2XTE0"/>
<evidence type="ECO:0000313" key="14">
    <source>
        <dbReference type="EMBL" id="BBA18937.1"/>
    </source>
</evidence>
<dbReference type="EMBL" id="LC269920">
    <property type="protein sequence ID" value="BBA18522.1"/>
    <property type="molecule type" value="Genomic_DNA"/>
</dbReference>
<dbReference type="GO" id="GO:0005840">
    <property type="term" value="C:ribosome"/>
    <property type="evidence" value="ECO:0007669"/>
    <property type="project" value="UniProtKB-KW"/>
</dbReference>
<dbReference type="GO" id="GO:0009507">
    <property type="term" value="C:chloroplast"/>
    <property type="evidence" value="ECO:0007669"/>
    <property type="project" value="UniProtKB-SubCell"/>
</dbReference>
<accession>B2XTE0</accession>
<comment type="subcellular location">
    <subcellularLocation>
        <location evidence="7">Plastid</location>
        <location evidence="7">Chloroplast</location>
    </subcellularLocation>
</comment>
<keyword evidence="8" id="KW-0150">Chloroplast</keyword>
<evidence type="ECO:0000313" key="15">
    <source>
        <dbReference type="EMBL" id="BBA19075.1"/>
    </source>
</evidence>
<organism evidence="8">
    <name type="scientific">Heterosigma akashiwo</name>
    <name type="common">Chromophytic alga</name>
    <name type="synonym">Heterosigma carterae</name>
    <dbReference type="NCBI Taxonomy" id="2829"/>
    <lineage>
        <taxon>Eukaryota</taxon>
        <taxon>Sar</taxon>
        <taxon>Stramenopiles</taxon>
        <taxon>Ochrophyta</taxon>
        <taxon>Raphidophyceae</taxon>
        <taxon>Chattonellales</taxon>
        <taxon>Chattonellaceae</taxon>
        <taxon>Heterosigma</taxon>
    </lineage>
</organism>
<evidence type="ECO:0000313" key="8">
    <source>
        <dbReference type="EMBL" id="ABV66038.1"/>
    </source>
</evidence>
<dbReference type="InterPro" id="IPR057268">
    <property type="entry name" value="Ribosomal_L18"/>
</dbReference>
<evidence type="ECO:0000256" key="4">
    <source>
        <dbReference type="ARBA" id="ARBA00022980"/>
    </source>
</evidence>
<evidence type="ECO:0000256" key="3">
    <source>
        <dbReference type="ARBA" id="ARBA00022884"/>
    </source>
</evidence>
<dbReference type="EMBL" id="EU168190">
    <property type="protein sequence ID" value="ABV66038.1"/>
    <property type="molecule type" value="Genomic_DNA"/>
</dbReference>
<keyword evidence="4 7" id="KW-0689">Ribosomal protein</keyword>
<dbReference type="GO" id="GO:0003735">
    <property type="term" value="F:structural constituent of ribosome"/>
    <property type="evidence" value="ECO:0007669"/>
    <property type="project" value="InterPro"/>
</dbReference>
<name>B2XTE0_HETAK</name>
<evidence type="ECO:0000256" key="1">
    <source>
        <dbReference type="ARBA" id="ARBA00007116"/>
    </source>
</evidence>
<keyword evidence="2 7" id="KW-0699">rRNA-binding</keyword>
<gene>
    <name evidence="7 8" type="primary">rpl18</name>
    <name evidence="9" type="synonym">rpl1</name>
    <name evidence="8" type="ordered locus">Heak293_Cp131</name>
</gene>
<dbReference type="Pfam" id="PF00861">
    <property type="entry name" value="Ribosomal_L18p"/>
    <property type="match status" value="2"/>
</dbReference>
<proteinExistence type="inferred from homology"/>
<sequence length="131" mass="14941">MKSKGRKQIIGTAKKPRLCVFRSHEHIYVQAIDDTTSSTVVACSTLEPYVREILETFRIQTYKMTKSENEKNGNRTYNSRTREAAKIVGVIVGKRLINKDITHVVFDKRNKLYHGRIKSLADGAREAGLVF</sequence>
<dbReference type="InterPro" id="IPR005484">
    <property type="entry name" value="Ribosomal_uL18_bac/plant/anim"/>
</dbReference>
<evidence type="ECO:0000313" key="13">
    <source>
        <dbReference type="EMBL" id="BBA18799.1"/>
    </source>
</evidence>
<evidence type="ECO:0000313" key="9">
    <source>
        <dbReference type="EMBL" id="BBA18244.1"/>
    </source>
</evidence>
<dbReference type="PANTHER" id="PTHR12899">
    <property type="entry name" value="39S RIBOSOMAL PROTEIN L18, MITOCHONDRIAL"/>
    <property type="match status" value="1"/>
</dbReference>
<dbReference type="HAMAP" id="MF_01337_B">
    <property type="entry name" value="Ribosomal_uL18_B"/>
    <property type="match status" value="1"/>
</dbReference>
<evidence type="ECO:0000313" key="12">
    <source>
        <dbReference type="EMBL" id="BBA18660.1"/>
    </source>
</evidence>
<reference evidence="8" key="1">
    <citation type="journal article" date="2008" name="BMC Genomics">
        <title>Chloroplast genome sequencing analysis of Heterosigma akashiwo CCMP452 (West Atlantic) and NIES293 (West Pacific) strains.</title>
        <authorList>
            <person name="Cattolico R.A."/>
            <person name="Jacobs M.A."/>
            <person name="Zhou Y."/>
            <person name="Chang J."/>
            <person name="Duplessis M."/>
            <person name="Lybrand T."/>
            <person name="McKay J."/>
            <person name="Ong H.C."/>
            <person name="Sims E."/>
            <person name="Rocap G."/>
        </authorList>
    </citation>
    <scope>NUCLEOTIDE SEQUENCE [LARGE SCALE GENOMIC DNA]</scope>
    <source>
        <strain evidence="8">NIES 293</strain>
    </source>
</reference>
<protein>
    <recommendedName>
        <fullName evidence="6 7">Large ribosomal subunit protein uL18c</fullName>
    </recommendedName>
</protein>
<evidence type="ECO:0000313" key="11">
    <source>
        <dbReference type="EMBL" id="BBA18522.1"/>
    </source>
</evidence>
<keyword evidence="3 7" id="KW-0694">RNA-binding</keyword>
<geneLocation type="chloroplast" evidence="8"/>
<dbReference type="Gene3D" id="3.30.420.100">
    <property type="match status" value="1"/>
</dbReference>
<dbReference type="EMBL" id="LC269922">
    <property type="protein sequence ID" value="BBA18799.1"/>
    <property type="molecule type" value="Genomic_DNA"/>
</dbReference>
<dbReference type="PANTHER" id="PTHR12899:SF3">
    <property type="entry name" value="LARGE RIBOSOMAL SUBUNIT PROTEIN UL18M"/>
    <property type="match status" value="1"/>
</dbReference>
<dbReference type="GO" id="GO:0006412">
    <property type="term" value="P:translation"/>
    <property type="evidence" value="ECO:0007669"/>
    <property type="project" value="UniProtKB-UniRule"/>
</dbReference>
<reference evidence="9" key="2">
    <citation type="submission" date="2017-05" db="EMBL/GenBank/DDBJ databases">
        <title>Chloroplast genome sequences of Heterosigma akashiwo, a bloom-forming raphidophyte.</title>
        <authorList>
            <person name="Ueki S."/>
        </authorList>
    </citation>
    <scope>NUCLEOTIDE SEQUENCE</scope>
    <source>
        <strain evidence="11">CCAP934/4</strain>
        <strain evidence="9">CCAP934/8</strain>
        <strain evidence="15">CCMP1596</strain>
        <strain evidence="12">CCMP2274</strain>
        <strain evidence="13">CCMP3374</strain>
        <strain evidence="10">EHUSP01</strain>
        <strain evidence="14">HaFk01</strain>
    </source>
</reference>
<dbReference type="EMBL" id="LC269918">
    <property type="protein sequence ID" value="BBA18244.1"/>
    <property type="molecule type" value="Genomic_DNA"/>
</dbReference>
<dbReference type="GO" id="GO:0008097">
    <property type="term" value="F:5S rRNA binding"/>
    <property type="evidence" value="ECO:0007669"/>
    <property type="project" value="TreeGrafter"/>
</dbReference>
<dbReference type="GO" id="GO:1990904">
    <property type="term" value="C:ribonucleoprotein complex"/>
    <property type="evidence" value="ECO:0007669"/>
    <property type="project" value="UniProtKB-KW"/>
</dbReference>
<evidence type="ECO:0000256" key="5">
    <source>
        <dbReference type="ARBA" id="ARBA00023274"/>
    </source>
</evidence>
<dbReference type="GeneID" id="6335661"/>
<dbReference type="NCBIfam" id="TIGR00060">
    <property type="entry name" value="L18_bact"/>
    <property type="match status" value="1"/>
</dbReference>
<dbReference type="EMBL" id="LC269923">
    <property type="protein sequence ID" value="BBA18937.1"/>
    <property type="molecule type" value="Genomic_DNA"/>
</dbReference>
<keyword evidence="8" id="KW-0934">Plastid</keyword>
<comment type="subunit">
    <text evidence="7">Part of the 50S ribosomal subunit; contacts the 5S rRNA.</text>
</comment>
<evidence type="ECO:0000256" key="2">
    <source>
        <dbReference type="ARBA" id="ARBA00022730"/>
    </source>
</evidence>
<dbReference type="EMBL" id="LC269924">
    <property type="protein sequence ID" value="BBA19075.1"/>
    <property type="molecule type" value="Genomic_DNA"/>
</dbReference>
<evidence type="ECO:0000256" key="7">
    <source>
        <dbReference type="HAMAP-Rule" id="MF_01337"/>
    </source>
</evidence>